<dbReference type="RefSeq" id="WP_243838982.1">
    <property type="nucleotide sequence ID" value="NZ_SOCA01000012.1"/>
</dbReference>
<dbReference type="PANTHER" id="PTHR30595:SF6">
    <property type="entry name" value="SCHLAFEN ALBA-2 DOMAIN-CONTAINING PROTEIN"/>
    <property type="match status" value="1"/>
</dbReference>
<dbReference type="InterPro" id="IPR038475">
    <property type="entry name" value="RecG_C_sf"/>
</dbReference>
<evidence type="ECO:0000259" key="1">
    <source>
        <dbReference type="Pfam" id="PF04326"/>
    </source>
</evidence>
<keyword evidence="3" id="KW-1185">Reference proteome</keyword>
<dbReference type="Gene3D" id="3.30.950.30">
    <property type="entry name" value="Schlafen, AAA domain"/>
    <property type="match status" value="1"/>
</dbReference>
<gene>
    <name evidence="2" type="ORF">EI77_04278</name>
</gene>
<sequence>MHELNELDWKAALSPDKKRLREHLSAMANLPGGGYLVYGLSAKGELTGINEEFVEATVNQLTNIGREGLSPPLVLDHCVAEHGGGRLLYIYIQESSVKPVQIRGQSLEEAFIRSGATTRRASRQEIGTLMLNSRTPKWEELHATLLQTDEHLLQLLEVEPILEMLNRPVPQSPGEMLLWMESERLIETVAAGGGYVTNLGGMAAARKLADFSDLSRKAVRVIRYAGTDKTGALNYQKEGRKGYAIRFQKLLESVMDLLPQAEVVRQGLRVKQTTYPEIALREILANALIHQDFNVTGAGPLVEIYDDRIEISNPGSLLPSKSLNRLIGTQPESRNEHLARAFRRYRICEELGSGLLKAGQAVESSGLPPIKFEAGVNSFKVTLQGPRTFAKMSPKERLEACYQHAVLKHCSNQVMTNTSLRERMKMPEKQRSMISVLIQEATEMELIKAADPENKSKKFAEYVPFWA</sequence>
<dbReference type="AlphaFoldDB" id="A0A4R7RMB3"/>
<evidence type="ECO:0000313" key="2">
    <source>
        <dbReference type="EMBL" id="TDU64094.1"/>
    </source>
</evidence>
<name>A0A4R7RMB3_9BACT</name>
<evidence type="ECO:0000313" key="3">
    <source>
        <dbReference type="Proteomes" id="UP000295662"/>
    </source>
</evidence>
<proteinExistence type="predicted"/>
<feature type="domain" description="Schlafen AlbA-2" evidence="1">
    <location>
        <begin position="4"/>
        <end position="121"/>
    </location>
</feature>
<accession>A0A4R7RMB3</accession>
<comment type="caution">
    <text evidence="2">The sequence shown here is derived from an EMBL/GenBank/DDBJ whole genome shotgun (WGS) entry which is preliminary data.</text>
</comment>
<dbReference type="EMBL" id="SOCA01000012">
    <property type="protein sequence ID" value="TDU64094.1"/>
    <property type="molecule type" value="Genomic_DNA"/>
</dbReference>
<dbReference type="Pfam" id="PF13749">
    <property type="entry name" value="HATPase_c_4"/>
    <property type="match status" value="1"/>
</dbReference>
<dbReference type="Gene3D" id="3.30.565.60">
    <property type="match status" value="1"/>
</dbReference>
<protein>
    <submittedName>
        <fullName evidence="2">Putative HTH transcriptional regulator</fullName>
    </submittedName>
</protein>
<organism evidence="2 3">
    <name type="scientific">Prosthecobacter fusiformis</name>
    <dbReference type="NCBI Taxonomy" id="48464"/>
    <lineage>
        <taxon>Bacteria</taxon>
        <taxon>Pseudomonadati</taxon>
        <taxon>Verrucomicrobiota</taxon>
        <taxon>Verrucomicrobiia</taxon>
        <taxon>Verrucomicrobiales</taxon>
        <taxon>Verrucomicrobiaceae</taxon>
        <taxon>Prosthecobacter</taxon>
    </lineage>
</organism>
<dbReference type="InterPro" id="IPR038461">
    <property type="entry name" value="Schlafen_AlbA_2_dom_sf"/>
</dbReference>
<dbReference type="PANTHER" id="PTHR30595">
    <property type="entry name" value="GLPR-RELATED TRANSCRIPTIONAL REPRESSOR"/>
    <property type="match status" value="1"/>
</dbReference>
<dbReference type="Proteomes" id="UP000295662">
    <property type="component" value="Unassembled WGS sequence"/>
</dbReference>
<dbReference type="Pfam" id="PF04326">
    <property type="entry name" value="SLFN_AlbA_2"/>
    <property type="match status" value="1"/>
</dbReference>
<reference evidence="2 3" key="1">
    <citation type="submission" date="2019-03" db="EMBL/GenBank/DDBJ databases">
        <title>Genomic Encyclopedia of Archaeal and Bacterial Type Strains, Phase II (KMG-II): from individual species to whole genera.</title>
        <authorList>
            <person name="Goeker M."/>
        </authorList>
    </citation>
    <scope>NUCLEOTIDE SEQUENCE [LARGE SCALE GENOMIC DNA]</scope>
    <source>
        <strain evidence="2 3">ATCC 25309</strain>
    </source>
</reference>
<dbReference type="InterPro" id="IPR007421">
    <property type="entry name" value="Schlafen_AlbA_2_dom"/>
</dbReference>